<comment type="caution">
    <text evidence="1">The sequence shown here is derived from an EMBL/GenBank/DDBJ whole genome shotgun (WGS) entry which is preliminary data.</text>
</comment>
<dbReference type="Proteomes" id="UP000295221">
    <property type="component" value="Unassembled WGS sequence"/>
</dbReference>
<proteinExistence type="predicted"/>
<protein>
    <submittedName>
        <fullName evidence="1">Uncharacterized protein</fullName>
    </submittedName>
</protein>
<sequence>MSREKSNELLRNRYINYKITEYLRDIETDRIKKQFSEQYGMVFDQTHPKADKRLRLHV</sequence>
<dbReference type="EMBL" id="SLWK01000011">
    <property type="protein sequence ID" value="TCO06934.1"/>
    <property type="molecule type" value="Genomic_DNA"/>
</dbReference>
<gene>
    <name evidence="1" type="ORF">EV194_11150</name>
</gene>
<evidence type="ECO:0000313" key="2">
    <source>
        <dbReference type="Proteomes" id="UP000295221"/>
    </source>
</evidence>
<organism evidence="1 2">
    <name type="scientific">Natronoflexus pectinivorans</name>
    <dbReference type="NCBI Taxonomy" id="682526"/>
    <lineage>
        <taxon>Bacteria</taxon>
        <taxon>Pseudomonadati</taxon>
        <taxon>Bacteroidota</taxon>
        <taxon>Bacteroidia</taxon>
        <taxon>Marinilabiliales</taxon>
        <taxon>Marinilabiliaceae</taxon>
        <taxon>Natronoflexus</taxon>
    </lineage>
</organism>
<keyword evidence="2" id="KW-1185">Reference proteome</keyword>
<dbReference type="AlphaFoldDB" id="A0A4V2RW57"/>
<name>A0A4V2RW57_9BACT</name>
<evidence type="ECO:0000313" key="1">
    <source>
        <dbReference type="EMBL" id="TCO06934.1"/>
    </source>
</evidence>
<reference evidence="1 2" key="1">
    <citation type="submission" date="2019-03" db="EMBL/GenBank/DDBJ databases">
        <title>Genomic Encyclopedia of Type Strains, Phase IV (KMG-IV): sequencing the most valuable type-strain genomes for metagenomic binning, comparative biology and taxonomic classification.</title>
        <authorList>
            <person name="Goeker M."/>
        </authorList>
    </citation>
    <scope>NUCLEOTIDE SEQUENCE [LARGE SCALE GENOMIC DNA]</scope>
    <source>
        <strain evidence="1 2">DSM 24179</strain>
    </source>
</reference>
<accession>A0A4V2RW57</accession>